<feature type="region of interest" description="Disordered" evidence="1">
    <location>
        <begin position="1"/>
        <end position="97"/>
    </location>
</feature>
<evidence type="ECO:0000256" key="1">
    <source>
        <dbReference type="SAM" id="MobiDB-lite"/>
    </source>
</evidence>
<gene>
    <name evidence="2" type="primary">LOC107788683</name>
</gene>
<organism evidence="2">
    <name type="scientific">Nicotiana tabacum</name>
    <name type="common">Common tobacco</name>
    <dbReference type="NCBI Taxonomy" id="4097"/>
    <lineage>
        <taxon>Eukaryota</taxon>
        <taxon>Viridiplantae</taxon>
        <taxon>Streptophyta</taxon>
        <taxon>Embryophyta</taxon>
        <taxon>Tracheophyta</taxon>
        <taxon>Spermatophyta</taxon>
        <taxon>Magnoliopsida</taxon>
        <taxon>eudicotyledons</taxon>
        <taxon>Gunneridae</taxon>
        <taxon>Pentapetalae</taxon>
        <taxon>asterids</taxon>
        <taxon>lamiids</taxon>
        <taxon>Solanales</taxon>
        <taxon>Solanaceae</taxon>
        <taxon>Nicotianoideae</taxon>
        <taxon>Nicotianeae</taxon>
        <taxon>Nicotiana</taxon>
    </lineage>
</organism>
<name>A0A1S3ZNJ5_TOBAC</name>
<dbReference type="PaxDb" id="4097-A0A1S3ZNJ5"/>
<dbReference type="KEGG" id="nta:107788683"/>
<feature type="compositionally biased region" description="Low complexity" evidence="1">
    <location>
        <begin position="46"/>
        <end position="60"/>
    </location>
</feature>
<protein>
    <submittedName>
        <fullName evidence="2">Flocculation protein FLO11-like</fullName>
    </submittedName>
</protein>
<feature type="compositionally biased region" description="Polar residues" evidence="1">
    <location>
        <begin position="302"/>
        <end position="312"/>
    </location>
</feature>
<sequence>MPKSSQTPSKAKSSSKTEDKSKNMKPKSKKSVKASSEPAPTPAPSPSISSNVPIPSSIVPDALTIPTSTGPSLSKPTTHASVPTSKNTSKLTKIKATSRKSVKNVKVVPDATSQVDTMVKEAMVQGESMSITTSQKEVDTTIVVPVVEGEESKEPVQKEASDGLSFSWAEDDDDNGGEKEEGVVGSYEEHTTQDISNEEEKSENKGDFGKEKERKKSRKTHVKATKSAVPTRKEVAPPSRTTLTKSKRKVVDEQIIKEFRGGKKPRKQVSVVEHMVELDGEDESKAALPEKSSTQKRKVSKATKTATPSTRANRGKKRKNVPVVVDRLTEFRNRKVLMGRFLQTLMKKGWLN</sequence>
<evidence type="ECO:0000313" key="2">
    <source>
        <dbReference type="RefSeq" id="XP_016465869.1"/>
    </source>
</evidence>
<proteinExistence type="predicted"/>
<dbReference type="RefSeq" id="XP_016465869.1">
    <property type="nucleotide sequence ID" value="XM_016610383.1"/>
</dbReference>
<dbReference type="AlphaFoldDB" id="A0A1S3ZNJ5"/>
<feature type="compositionally biased region" description="Basic residues" evidence="1">
    <location>
        <begin position="215"/>
        <end position="224"/>
    </location>
</feature>
<feature type="compositionally biased region" description="Basic and acidic residues" evidence="1">
    <location>
        <begin position="150"/>
        <end position="161"/>
    </location>
</feature>
<feature type="compositionally biased region" description="Basic and acidic residues" evidence="1">
    <location>
        <begin position="176"/>
        <end position="214"/>
    </location>
</feature>
<reference evidence="2" key="1">
    <citation type="submission" date="2025-08" db="UniProtKB">
        <authorList>
            <consortium name="RefSeq"/>
        </authorList>
    </citation>
    <scope>IDENTIFICATION</scope>
</reference>
<accession>A0A1S3ZNJ5</accession>
<feature type="compositionally biased region" description="Basic residues" evidence="1">
    <location>
        <begin position="23"/>
        <end position="32"/>
    </location>
</feature>
<dbReference type="OrthoDB" id="10464433at2759"/>
<feature type="region of interest" description="Disordered" evidence="1">
    <location>
        <begin position="147"/>
        <end position="248"/>
    </location>
</feature>
<feature type="region of interest" description="Disordered" evidence="1">
    <location>
        <begin position="280"/>
        <end position="321"/>
    </location>
</feature>
<feature type="compositionally biased region" description="Low complexity" evidence="1">
    <location>
        <begin position="1"/>
        <end position="14"/>
    </location>
</feature>
<feature type="compositionally biased region" description="Polar residues" evidence="1">
    <location>
        <begin position="65"/>
        <end position="91"/>
    </location>
</feature>